<feature type="transmembrane region" description="Helical" evidence="1">
    <location>
        <begin position="41"/>
        <end position="61"/>
    </location>
</feature>
<keyword evidence="1" id="KW-0812">Transmembrane</keyword>
<dbReference type="RefSeq" id="WP_067551726.1">
    <property type="nucleotide sequence ID" value="NZ_CP016895.1"/>
</dbReference>
<reference evidence="2 3" key="1">
    <citation type="submission" date="2016-08" db="EMBL/GenBank/DDBJ databases">
        <authorList>
            <person name="Seilhamer J.J."/>
        </authorList>
    </citation>
    <scope>NUCLEOTIDE SEQUENCE [LARGE SCALE GENOMIC DNA]</scope>
    <source>
        <strain evidence="2 3">BRTC-1</strain>
    </source>
</reference>
<dbReference type="STRING" id="1789224.BFG52_01635"/>
<feature type="transmembrane region" description="Helical" evidence="1">
    <location>
        <begin position="82"/>
        <end position="102"/>
    </location>
</feature>
<evidence type="ECO:0000313" key="3">
    <source>
        <dbReference type="Proteomes" id="UP000093391"/>
    </source>
</evidence>
<dbReference type="KEGG" id="ala:BFG52_01635"/>
<keyword evidence="1" id="KW-1133">Transmembrane helix</keyword>
<protein>
    <submittedName>
        <fullName evidence="2">YeeE/YedE family protein</fullName>
    </submittedName>
</protein>
<dbReference type="EMBL" id="CP016895">
    <property type="protein sequence ID" value="AOA57179.1"/>
    <property type="molecule type" value="Genomic_DNA"/>
</dbReference>
<dbReference type="InterPro" id="IPR046513">
    <property type="entry name" value="DUF6691"/>
</dbReference>
<evidence type="ECO:0000313" key="2">
    <source>
        <dbReference type="EMBL" id="AOA57179.1"/>
    </source>
</evidence>
<evidence type="ECO:0000256" key="1">
    <source>
        <dbReference type="SAM" id="Phobius"/>
    </source>
</evidence>
<proteinExistence type="predicted"/>
<sequence>MKNLWAFLCGGLFALGLMLSGMSNPAKVLGFLDVFGDWDPTLAVVMLGAIAVTIIPMQKALRQKSPKTLYGEAIQLPTQQHVDAKLLVGSAIFGVGWGLAGICPAPSFSLLALGHLEGLYFIVAMIAGVYLYRYWDRCWAAWHGANRCSK</sequence>
<organism evidence="2 3">
    <name type="scientific">Acinetobacter larvae</name>
    <dbReference type="NCBI Taxonomy" id="1789224"/>
    <lineage>
        <taxon>Bacteria</taxon>
        <taxon>Pseudomonadati</taxon>
        <taxon>Pseudomonadota</taxon>
        <taxon>Gammaproteobacteria</taxon>
        <taxon>Moraxellales</taxon>
        <taxon>Moraxellaceae</taxon>
        <taxon>Acinetobacter</taxon>
    </lineage>
</organism>
<dbReference type="Proteomes" id="UP000093391">
    <property type="component" value="Chromosome"/>
</dbReference>
<dbReference type="Pfam" id="PF20398">
    <property type="entry name" value="DUF6691"/>
    <property type="match status" value="1"/>
</dbReference>
<keyword evidence="1" id="KW-0472">Membrane</keyword>
<name>A0A1B2LWB3_9GAMM</name>
<keyword evidence="3" id="KW-1185">Reference proteome</keyword>
<feature type="transmembrane region" description="Helical" evidence="1">
    <location>
        <begin position="108"/>
        <end position="132"/>
    </location>
</feature>
<gene>
    <name evidence="2" type="ORF">BFG52_01635</name>
</gene>
<accession>A0A1B2LWB3</accession>
<dbReference type="AlphaFoldDB" id="A0A1B2LWB3"/>
<dbReference type="OrthoDB" id="9790409at2"/>